<dbReference type="PATRIC" id="fig|452652.3.peg.4044"/>
<accession>E4NEQ6</accession>
<dbReference type="InterPro" id="IPR010982">
    <property type="entry name" value="Lambda_DNA-bd_dom_sf"/>
</dbReference>
<dbReference type="eggNOG" id="COG2944">
    <property type="taxonomic scope" value="Bacteria"/>
</dbReference>
<dbReference type="Gene3D" id="1.10.260.40">
    <property type="entry name" value="lambda repressor-like DNA-binding domains"/>
    <property type="match status" value="1"/>
</dbReference>
<dbReference type="PROSITE" id="PS50943">
    <property type="entry name" value="HTH_CROC1"/>
    <property type="match status" value="1"/>
</dbReference>
<dbReference type="EMBL" id="AP010968">
    <property type="protein sequence ID" value="BAJ29842.1"/>
    <property type="molecule type" value="Genomic_DNA"/>
</dbReference>
<sequence length="390" mass="43080">MPARTPSRRGETLTGGRSTPERGPDGLVAGFLFKVIREQIPRTQEELAADLGVDKSTLQGWESGRRPLSATRAGNLVAMRRKLIRLGAPPALVDALNIAMDADFILAEILSGGTGDRPFDEHPLASWVLTRDTTHMIGWAVSGVLPGMVSAKLSIPAARRGPVAVAPLLDTADRARFFDILRQHAERADRDGDDVALLRRQVFYLSSYDRDWDAAAWFDTMRRRGRLTASVSGWSPRWAEARSVAAALARQGDPDLLRDFIARSLTDNDAAEAANLNYWAHWLGLDSRPQTDDSFMAERDRPAWDGSALLRQLAVRLDRAVEYTDLYVHSIWALLIARRGLLEADPHIAQDLNSRVQVLLDGDSLSTQSRRELEAVHYGLRIGGFGTTGN</sequence>
<dbReference type="CDD" id="cd00093">
    <property type="entry name" value="HTH_XRE"/>
    <property type="match status" value="1"/>
</dbReference>
<name>E4NEQ6_KITSK</name>
<dbReference type="HOGENOM" id="CLU_737489_0_0_11"/>
<protein>
    <submittedName>
        <fullName evidence="3">Putative transcriptional regulator</fullName>
    </submittedName>
</protein>
<feature type="region of interest" description="Disordered" evidence="1">
    <location>
        <begin position="1"/>
        <end position="25"/>
    </location>
</feature>
<dbReference type="InterPro" id="IPR001387">
    <property type="entry name" value="Cro/C1-type_HTH"/>
</dbReference>
<proteinExistence type="predicted"/>
<reference evidence="3 4" key="1">
    <citation type="journal article" date="2010" name="DNA Res.">
        <title>Genome sequence of Kitasatospora setae NBRC 14216T: an evolutionary snapshot of the family Streptomycetaceae.</title>
        <authorList>
            <person name="Ichikawa N."/>
            <person name="Oguchi A."/>
            <person name="Ikeda H."/>
            <person name="Ishikawa J."/>
            <person name="Kitani S."/>
            <person name="Watanabe Y."/>
            <person name="Nakamura S."/>
            <person name="Katano Y."/>
            <person name="Kishi E."/>
            <person name="Sasagawa M."/>
            <person name="Ankai A."/>
            <person name="Fukui S."/>
            <person name="Hashimoto Y."/>
            <person name="Kamata S."/>
            <person name="Otoguro M."/>
            <person name="Tanikawa S."/>
            <person name="Nihira T."/>
            <person name="Horinouchi S."/>
            <person name="Ohnishi Y."/>
            <person name="Hayakawa M."/>
            <person name="Kuzuyama T."/>
            <person name="Arisawa A."/>
            <person name="Nomoto F."/>
            <person name="Miura H."/>
            <person name="Takahashi Y."/>
            <person name="Fujita N."/>
        </authorList>
    </citation>
    <scope>NUCLEOTIDE SEQUENCE [LARGE SCALE GENOMIC DNA]</scope>
    <source>
        <strain evidence="4">ATCC 33774 / DSM 43861 / JCM 3304 / KCC A-0304 / NBRC 14216 / KM-6054</strain>
    </source>
</reference>
<dbReference type="KEGG" id="ksk:KSE_40510"/>
<feature type="domain" description="HTH cro/C1-type" evidence="2">
    <location>
        <begin position="43"/>
        <end position="73"/>
    </location>
</feature>
<organism evidence="3 4">
    <name type="scientific">Kitasatospora setae (strain ATCC 33774 / DSM 43861 / JCM 3304 / KCC A-0304 / NBRC 14216 / KM-6054)</name>
    <name type="common">Streptomyces setae</name>
    <dbReference type="NCBI Taxonomy" id="452652"/>
    <lineage>
        <taxon>Bacteria</taxon>
        <taxon>Bacillati</taxon>
        <taxon>Actinomycetota</taxon>
        <taxon>Actinomycetes</taxon>
        <taxon>Kitasatosporales</taxon>
        <taxon>Streptomycetaceae</taxon>
        <taxon>Kitasatospora</taxon>
    </lineage>
</organism>
<gene>
    <name evidence="3" type="ordered locus">KSE_40510</name>
</gene>
<dbReference type="Proteomes" id="UP000007076">
    <property type="component" value="Chromosome"/>
</dbReference>
<dbReference type="SMART" id="SM00530">
    <property type="entry name" value="HTH_XRE"/>
    <property type="match status" value="1"/>
</dbReference>
<evidence type="ECO:0000313" key="3">
    <source>
        <dbReference type="EMBL" id="BAJ29842.1"/>
    </source>
</evidence>
<evidence type="ECO:0000313" key="4">
    <source>
        <dbReference type="Proteomes" id="UP000007076"/>
    </source>
</evidence>
<dbReference type="SUPFAM" id="SSF47413">
    <property type="entry name" value="lambda repressor-like DNA-binding domains"/>
    <property type="match status" value="1"/>
</dbReference>
<evidence type="ECO:0000256" key="1">
    <source>
        <dbReference type="SAM" id="MobiDB-lite"/>
    </source>
</evidence>
<dbReference type="AlphaFoldDB" id="E4NEQ6"/>
<dbReference type="STRING" id="452652.KSE_40510"/>
<dbReference type="Pfam" id="PF01381">
    <property type="entry name" value="HTH_3"/>
    <property type="match status" value="1"/>
</dbReference>
<evidence type="ECO:0000259" key="2">
    <source>
        <dbReference type="PROSITE" id="PS50943"/>
    </source>
</evidence>
<dbReference type="GO" id="GO:0003677">
    <property type="term" value="F:DNA binding"/>
    <property type="evidence" value="ECO:0007669"/>
    <property type="project" value="InterPro"/>
</dbReference>
<keyword evidence="4" id="KW-1185">Reference proteome</keyword>